<name>A0A2A9M863_BESBE</name>
<feature type="compositionally biased region" description="Basic and acidic residues" evidence="1">
    <location>
        <begin position="1853"/>
        <end position="1863"/>
    </location>
</feature>
<feature type="region of interest" description="Disordered" evidence="1">
    <location>
        <begin position="259"/>
        <end position="310"/>
    </location>
</feature>
<feature type="region of interest" description="Disordered" evidence="1">
    <location>
        <begin position="1257"/>
        <end position="1281"/>
    </location>
</feature>
<dbReference type="Proteomes" id="UP000224006">
    <property type="component" value="Unassembled WGS sequence"/>
</dbReference>
<keyword evidence="3" id="KW-1185">Reference proteome</keyword>
<feature type="region of interest" description="Disordered" evidence="1">
    <location>
        <begin position="873"/>
        <end position="946"/>
    </location>
</feature>
<feature type="region of interest" description="Disordered" evidence="1">
    <location>
        <begin position="1890"/>
        <end position="1971"/>
    </location>
</feature>
<feature type="compositionally biased region" description="Basic and acidic residues" evidence="1">
    <location>
        <begin position="1309"/>
        <end position="1325"/>
    </location>
</feature>
<feature type="region of interest" description="Disordered" evidence="1">
    <location>
        <begin position="708"/>
        <end position="729"/>
    </location>
</feature>
<feature type="region of interest" description="Disordered" evidence="1">
    <location>
        <begin position="1297"/>
        <end position="1401"/>
    </location>
</feature>
<dbReference type="Gene3D" id="3.40.50.11980">
    <property type="match status" value="1"/>
</dbReference>
<reference evidence="2 3" key="1">
    <citation type="submission" date="2017-09" db="EMBL/GenBank/DDBJ databases">
        <title>Genome sequencing of Besnoitia besnoiti strain Bb-Ger1.</title>
        <authorList>
            <person name="Schares G."/>
            <person name="Venepally P."/>
            <person name="Lorenzi H.A."/>
        </authorList>
    </citation>
    <scope>NUCLEOTIDE SEQUENCE [LARGE SCALE GENOMIC DNA]</scope>
    <source>
        <strain evidence="2 3">Bb-Ger1</strain>
    </source>
</reference>
<dbReference type="OrthoDB" id="46913at2759"/>
<comment type="caution">
    <text evidence="2">The sequence shown here is derived from an EMBL/GenBank/DDBJ whole genome shotgun (WGS) entry which is preliminary data.</text>
</comment>
<evidence type="ECO:0000313" key="2">
    <source>
        <dbReference type="EMBL" id="PFH31582.1"/>
    </source>
</evidence>
<feature type="compositionally biased region" description="Polar residues" evidence="1">
    <location>
        <begin position="1328"/>
        <end position="1337"/>
    </location>
</feature>
<evidence type="ECO:0000256" key="1">
    <source>
        <dbReference type="SAM" id="MobiDB-lite"/>
    </source>
</evidence>
<feature type="compositionally biased region" description="Basic and acidic residues" evidence="1">
    <location>
        <begin position="873"/>
        <end position="882"/>
    </location>
</feature>
<feature type="compositionally biased region" description="Basic and acidic residues" evidence="1">
    <location>
        <begin position="1955"/>
        <end position="1968"/>
    </location>
</feature>
<dbReference type="GeneID" id="40307608"/>
<feature type="region of interest" description="Disordered" evidence="1">
    <location>
        <begin position="1628"/>
        <end position="1650"/>
    </location>
</feature>
<proteinExistence type="predicted"/>
<organism evidence="2 3">
    <name type="scientific">Besnoitia besnoiti</name>
    <name type="common">Apicomplexan protozoan</name>
    <dbReference type="NCBI Taxonomy" id="94643"/>
    <lineage>
        <taxon>Eukaryota</taxon>
        <taxon>Sar</taxon>
        <taxon>Alveolata</taxon>
        <taxon>Apicomplexa</taxon>
        <taxon>Conoidasida</taxon>
        <taxon>Coccidia</taxon>
        <taxon>Eucoccidiorida</taxon>
        <taxon>Eimeriorina</taxon>
        <taxon>Sarcocystidae</taxon>
        <taxon>Besnoitia</taxon>
    </lineage>
</organism>
<protein>
    <recommendedName>
        <fullName evidence="4">RNase NYN domain-containing protein</fullName>
    </recommendedName>
</protein>
<feature type="region of interest" description="Disordered" evidence="1">
    <location>
        <begin position="1712"/>
        <end position="1747"/>
    </location>
</feature>
<dbReference type="EMBL" id="NWUJ01000014">
    <property type="protein sequence ID" value="PFH31582.1"/>
    <property type="molecule type" value="Genomic_DNA"/>
</dbReference>
<accession>A0A2A9M863</accession>
<feature type="region of interest" description="Disordered" evidence="1">
    <location>
        <begin position="1845"/>
        <end position="1877"/>
    </location>
</feature>
<dbReference type="KEGG" id="bbes:BESB_025560"/>
<dbReference type="VEuPathDB" id="ToxoDB:BESB_025560"/>
<dbReference type="RefSeq" id="XP_029215591.1">
    <property type="nucleotide sequence ID" value="XM_029361236.1"/>
</dbReference>
<feature type="compositionally biased region" description="Polar residues" evidence="1">
    <location>
        <begin position="1638"/>
        <end position="1650"/>
    </location>
</feature>
<feature type="compositionally biased region" description="Basic and acidic residues" evidence="1">
    <location>
        <begin position="1382"/>
        <end position="1401"/>
    </location>
</feature>
<dbReference type="PANTHER" id="PTHR13547:SF1">
    <property type="entry name" value="MITOCHONDRIAL RIBONUCLEASE P CATALYTIC SUBUNIT"/>
    <property type="match status" value="1"/>
</dbReference>
<feature type="region of interest" description="Disordered" evidence="1">
    <location>
        <begin position="1509"/>
        <end position="1581"/>
    </location>
</feature>
<feature type="compositionally biased region" description="Low complexity" evidence="1">
    <location>
        <begin position="1349"/>
        <end position="1359"/>
    </location>
</feature>
<gene>
    <name evidence="2" type="ORF">BESB_025560</name>
</gene>
<feature type="region of interest" description="Disordered" evidence="1">
    <location>
        <begin position="746"/>
        <end position="780"/>
    </location>
</feature>
<dbReference type="PANTHER" id="PTHR13547">
    <property type="match status" value="1"/>
</dbReference>
<evidence type="ECO:0000313" key="3">
    <source>
        <dbReference type="Proteomes" id="UP000224006"/>
    </source>
</evidence>
<feature type="compositionally biased region" description="Basic residues" evidence="1">
    <location>
        <begin position="1520"/>
        <end position="1536"/>
    </location>
</feature>
<dbReference type="GO" id="GO:0001682">
    <property type="term" value="P:tRNA 5'-leader removal"/>
    <property type="evidence" value="ECO:0007669"/>
    <property type="project" value="TreeGrafter"/>
</dbReference>
<sequence length="2020" mass="219489">MLRLPEKKGMLQPRAVPSLCIVFSSITFLLVLPLVEVTSLWCGVGSSSLPAPRRPWAQKKDWKLRPPTLFSLGKSRLFLDRSTSSFPFFLSFASGGRCLWHHARHLRNATPLYKTRKYGRFHLLPRHSCIRLRPLRCLGCREPEAFLAHRLPPPWSCALTESPWKGQRVDIAPAALIGACKLLRQTRGSQASCSLDSASHGEKAKSSCQAKREVSRRHQEIGLAIKAGHVADAFRQLEENLTSVLRCLDCQDGTYSSRPAGRASMDGGGMLESQNQSCESTYGPASRRSEPSSSSCPAPAPSSPPTVTSSHRRNAAVIPFIESASGVINLAASTGDFSIACRVLSLLERLGLLHPLASSVGSAFVAAAAAAGEAEAASRMLQIMHAQGVEMRRKAFGAIVLLLLSRGQGFSVLKQSGLLQLMREHRRLPLPSHLLALLVQDARGVRAQLDREREACSRLAAVLQAAGGADNADDMNNADGRSPDFPRVGDETRHVDRHGKVFAQGELSVDPSGEQRYEGAGRSASLPVDSSCPAGRQEERADLRATSVENAEKACRLEVRKSLVMLREFVVACVDVLNLLHDVTEYGQPLAYAPAANFCAMLRDLNLPVAHVGQAVLRHEEGTSGRDGSAAYPGGPAASQIAQGEDVHVSKDCWPLPALRYRDPAARVYAEDCLNSLQGCGSAAKHPAEPQAPCKASTELDCYAAADDEGKENKSVNAASQKRPSEHSDEPRYFYQFPAAESAGALPVPDSAFRDDGKNPASQLWTEKGGEQKGEQPRPQRYGVCAGCGVHLRRVPLSSNERRLLRLGVLKLSAMLQPRQLRALLAFEVNLSRVQGLCPPSLGHLRRPLGRQHASAEGVLSDGLAGMKVQDARSKLHGRSENRQSVGSERIDPVSEGSPAQGRPSSMEHSSAEGPTRCGLNSEVAALSPNGRGTWPCPSDRSAVRECRGKPPVGRFAVRSSPRFTIVLDAANIAYNRQNREDGIFSYAQIECVRQELVSRGERPLIILPAAYFWGVRPAGSLGTPSVGFTEKGRSSLSSKSLLKPRQTVFGLKACEARGEDESPGAAWPASWSALPGADPVACRKGLCPFCRYEIIVPNRCKPSNRRRRDILGRAAATQAARALRSQATRTRNAAPAEDDAVALNLSDSFAHSNCLRGRPWESAVSGGKYGPLSSTGDFTFFSLDGYERGEYSFPDAANQQRVTCRDRALLNKWERDGCLFVCGLGAHDDHYHLLASLNAPPARESLWERLGPVTLSSSSAAARRQDDDEGTYNELESVEGEKGDLLDASCKAERGPTLCNDARGLPPELRDGTNRAKIPHEHRAPCSGSTESRTAGGTSGPSDDRRPLLLQLGGELPPCSEGDAGEAAAHLSGRAVSSQDHGSKAHDGNEQSRGERHNDGRRRSFLGYVWDSGPGDSKDTVLGWADESAHARLQQNAGLHLDASPGFYPLSLLTNDRFRDHRLSSQQRIPFRHWRQLALLPYAFQWGLSPHDEEVRLAATTSELFSPSCGGAPAPTAYGRRRHKQRKPAGARPRGRLPAGRLSTASRGWSPPELKQKEVGEVDPSQAGNPWGGGAPVDHAAVSADSIGDGNRADSSHLFQETSLADVFAWEPFASFPDGSKALAPFSGVSSRDGETGSPQIGTGHAHSSSTASFLSMPGLCRKLSSGTLASHVMLKYPFIRFSRQISPSLAVCDRLASQSALFSCSSNLSSSSFHTLRKGRRRERAPVFGDRPFPESEQSLPPDPTWMHDKDLPLDLYSPDDERAEPLPQMSHSFPLLFVGMTKHVTQRMQLSRQTRRRATQWLPVAPSEEGGWRSVIGASLTGERPPDLRSLAAHLSRWRQANQVSLRRGGSSEDKGEARVTPHGQDSQPPEGDQSFVWHVPVREEDEEGFVGVDESSVAVSSRSGERALEGNAPELPATTERTERSRTSLQLGRKTKNETDEEGGSSSAFEEWARHEGGTEDSRSGDAGFEDATQAIEWRYQEALERSKTWLGIDLYPLRHLIREREDFLEGSWVAV</sequence>
<feature type="region of interest" description="Disordered" evidence="1">
    <location>
        <begin position="510"/>
        <end position="537"/>
    </location>
</feature>
<dbReference type="GO" id="GO:0004526">
    <property type="term" value="F:ribonuclease P activity"/>
    <property type="evidence" value="ECO:0007669"/>
    <property type="project" value="TreeGrafter"/>
</dbReference>
<feature type="compositionally biased region" description="Basic and acidic residues" evidence="1">
    <location>
        <begin position="768"/>
        <end position="778"/>
    </location>
</feature>
<evidence type="ECO:0008006" key="4">
    <source>
        <dbReference type="Google" id="ProtNLM"/>
    </source>
</evidence>